<keyword evidence="2" id="KW-1185">Reference proteome</keyword>
<proteinExistence type="predicted"/>
<comment type="caution">
    <text evidence="1">The sequence shown here is derived from an EMBL/GenBank/DDBJ whole genome shotgun (WGS) entry which is preliminary data.</text>
</comment>
<dbReference type="EMBL" id="JAUBYV010000001">
    <property type="protein sequence ID" value="KAK2629521.1"/>
    <property type="molecule type" value="Genomic_DNA"/>
</dbReference>
<sequence>MFQRDQILPSSSCIHAYATADQILPVEETYANDDFDDVFGSCSSPSLGPSGNLEPSDIPRLKEKHETEGYRDGVTKGKGRVCRRGLTRVGGLKGEGLEGEKRRVQALLEQAKRDLGTRSVFERKFWGEDGIWRFEVPGEKEADGDVVFSDVAAAHPLVKKWEGVLEEEVRSWGLDLGIWDGQNGELEEESGGLVGTPAKEAKGELESENVAESLTKIMGIEKKDLCW</sequence>
<organism evidence="1 2">
    <name type="scientific">Diplocarpon rosae</name>
    <dbReference type="NCBI Taxonomy" id="946125"/>
    <lineage>
        <taxon>Eukaryota</taxon>
        <taxon>Fungi</taxon>
        <taxon>Dikarya</taxon>
        <taxon>Ascomycota</taxon>
        <taxon>Pezizomycotina</taxon>
        <taxon>Leotiomycetes</taxon>
        <taxon>Helotiales</taxon>
        <taxon>Drepanopezizaceae</taxon>
        <taxon>Diplocarpon</taxon>
    </lineage>
</organism>
<reference evidence="1" key="1">
    <citation type="submission" date="2023-06" db="EMBL/GenBank/DDBJ databases">
        <title>Draft genome of Marssonina rosae.</title>
        <authorList>
            <person name="Cheng Q."/>
        </authorList>
    </citation>
    <scope>NUCLEOTIDE SEQUENCE</scope>
    <source>
        <strain evidence="1">R4</strain>
    </source>
</reference>
<name>A0AAD9WHB9_9HELO</name>
<dbReference type="Proteomes" id="UP001285354">
    <property type="component" value="Unassembled WGS sequence"/>
</dbReference>
<evidence type="ECO:0000313" key="2">
    <source>
        <dbReference type="Proteomes" id="UP001285354"/>
    </source>
</evidence>
<dbReference type="AlphaFoldDB" id="A0AAD9WHB9"/>
<gene>
    <name evidence="1" type="ORF">QTJ16_000341</name>
</gene>
<accession>A0AAD9WHB9</accession>
<protein>
    <submittedName>
        <fullName evidence="1">Uncharacterized protein</fullName>
    </submittedName>
</protein>
<evidence type="ECO:0000313" key="1">
    <source>
        <dbReference type="EMBL" id="KAK2629521.1"/>
    </source>
</evidence>